<evidence type="ECO:0000259" key="1">
    <source>
        <dbReference type="Pfam" id="PF06985"/>
    </source>
</evidence>
<protein>
    <recommendedName>
        <fullName evidence="1">Heterokaryon incompatibility domain-containing protein</fullName>
    </recommendedName>
</protein>
<evidence type="ECO:0000313" key="2">
    <source>
        <dbReference type="EMBL" id="KAE9967936.1"/>
    </source>
</evidence>
<evidence type="ECO:0000313" key="3">
    <source>
        <dbReference type="Proteomes" id="UP000433883"/>
    </source>
</evidence>
<dbReference type="InterPro" id="IPR052895">
    <property type="entry name" value="HetReg/Transcr_Mod"/>
</dbReference>
<dbReference type="EMBL" id="WNWQ01000439">
    <property type="protein sequence ID" value="KAE9967936.1"/>
    <property type="molecule type" value="Genomic_DNA"/>
</dbReference>
<dbReference type="PANTHER" id="PTHR24148">
    <property type="entry name" value="ANKYRIN REPEAT DOMAIN-CONTAINING PROTEIN 39 HOMOLOG-RELATED"/>
    <property type="match status" value="1"/>
</dbReference>
<accession>A0A8H3UCE5</accession>
<dbReference type="Pfam" id="PF06985">
    <property type="entry name" value="HET"/>
    <property type="match status" value="1"/>
</dbReference>
<dbReference type="Proteomes" id="UP000433883">
    <property type="component" value="Unassembled WGS sequence"/>
</dbReference>
<comment type="caution">
    <text evidence="2">The sequence shown here is derived from an EMBL/GenBank/DDBJ whole genome shotgun (WGS) entry which is preliminary data.</text>
</comment>
<gene>
    <name evidence="2" type="ORF">BLS_006105</name>
</gene>
<sequence>MTSSTFKYSPLPEPDGFRIILLQPSASRDTSLQCKLLHTTLSQCDRDIIDHYTALSYVWGNAAQRGSIFIDGTFMDITATLESALRDIRDASRIVRIWADAVCINQNDNDEKAVQIGLFARIYGTAQHTVIYLGPSMAEGDIVLSIAPSNTTGVVRRDHSWLECETAGDQILKLSWFSRVWVFQELVLSDDPWVQIGNLRARWADVCSILLNENAASLQGESATRRKVLKDMNSTRGTKSNTLFNLLLSRRGLGATDSRDMIFAHMSTASDIEEVKKYVQINYDKSCVILYENVARYLLDHVEPYGPEIFFKHIEDMEPDSRRKGLASWAPDWSLCGPGLEPMFRDNLANGHRGLTAKDHYVWVGDPWILASIGYEVDVVKEVSLVFPNPAELLPRDRTVYQSTVDRLRQFYREQGGVWWSGDTKGRHRHISLKGREANHEQLALKLAEEWIKIMTNDLPNLSPESTEINDHKRFLALFESWLRRRATQGLIMVGSDSDGIENIMFAYLLPNPISSILTGRKLFFTQSGRIGVAPKSTQRGDRVIYLTGKPPVTAMIIRQTESRKTASLELEIREAFLKKKNELHIEGRKDFISADGMAIQRGILIGDCYVDGVVGWLQQPEEEPLMKIFALR</sequence>
<dbReference type="InterPro" id="IPR010730">
    <property type="entry name" value="HET"/>
</dbReference>
<organism evidence="2 3">
    <name type="scientific">Venturia inaequalis</name>
    <name type="common">Apple scab fungus</name>
    <dbReference type="NCBI Taxonomy" id="5025"/>
    <lineage>
        <taxon>Eukaryota</taxon>
        <taxon>Fungi</taxon>
        <taxon>Dikarya</taxon>
        <taxon>Ascomycota</taxon>
        <taxon>Pezizomycotina</taxon>
        <taxon>Dothideomycetes</taxon>
        <taxon>Pleosporomycetidae</taxon>
        <taxon>Venturiales</taxon>
        <taxon>Venturiaceae</taxon>
        <taxon>Venturia</taxon>
    </lineage>
</organism>
<name>A0A8H3UCE5_VENIN</name>
<dbReference type="AlphaFoldDB" id="A0A8H3UCE5"/>
<feature type="domain" description="Heterokaryon incompatibility" evidence="1">
    <location>
        <begin position="52"/>
        <end position="185"/>
    </location>
</feature>
<proteinExistence type="predicted"/>
<reference evidence="2 3" key="1">
    <citation type="submission" date="2019-11" db="EMBL/GenBank/DDBJ databases">
        <title>Venturia inaequalis Genome Resource.</title>
        <authorList>
            <person name="Lichtner F.J."/>
        </authorList>
    </citation>
    <scope>NUCLEOTIDE SEQUENCE [LARGE SCALE GENOMIC DNA]</scope>
    <source>
        <strain evidence="2">Bline_iso_100314</strain>
    </source>
</reference>
<dbReference type="PANTHER" id="PTHR24148:SF82">
    <property type="entry name" value="HETEROKARYON INCOMPATIBILITY DOMAIN-CONTAINING PROTEIN"/>
    <property type="match status" value="1"/>
</dbReference>